<dbReference type="PROSITE" id="PS50111">
    <property type="entry name" value="CHEMOTAXIS_TRANSDUC_2"/>
    <property type="match status" value="1"/>
</dbReference>
<evidence type="ECO:0000256" key="1">
    <source>
        <dbReference type="ARBA" id="ARBA00004370"/>
    </source>
</evidence>
<evidence type="ECO:0000256" key="5">
    <source>
        <dbReference type="SAM" id="Phobius"/>
    </source>
</evidence>
<name>A0A1G7ZND7_9RHOO</name>
<feature type="transmembrane region" description="Helical" evidence="5">
    <location>
        <begin position="190"/>
        <end position="211"/>
    </location>
</feature>
<sequence>MKTITISKRIVFLIICSVIALLIVGAVGLSAALHGQRGVTQVRDDSLASIKTLGNARNSFQQIRVNAYAHVLTTDDAGMAAVEKSIEQLVASVNGDLKKYESMLSNDEDKKLLEADRQAVSRYLTAFHEKLLPLSRKNETNAALAVLRNEMRPMAIEAAEALDKHVAFNENMAGSYANEVVDSVSSAIKWSIASIVAAVAAIVVMGYFMLVNIRGSLSLIRDSVTQVEANLDFTQRVRILREDEIGVTAQALNRLLDKLQGNLKTILTHSQTVAQSASQMSTTSGQVAVASHQQSESASNMAATVEEMTVSINHVGDRAHEADRISTESGQLASSGETIIGKTVHDINNISETVNQAAERIRELVDSSQQISNVVAVIKEVADQTNLLALNAAIEAARAGEQGRGFAVVADEVRKLAERTAASTQEISATIASMRSGASDAAVSMESVVTEVSLGVESAQKASEAINQIGQGSRSAVEMVEEITSAIREQASAMTTIAQQVERIAQMSEESSAAADHSAQVATDLDHLANEMQRIVSAYRL</sequence>
<dbReference type="InterPro" id="IPR004089">
    <property type="entry name" value="MCPsignal_dom"/>
</dbReference>
<keyword evidence="5" id="KW-0472">Membrane</keyword>
<gene>
    <name evidence="8" type="ORF">SAMN05660652_01229</name>
</gene>
<dbReference type="EMBL" id="FNCY01000003">
    <property type="protein sequence ID" value="SDH10271.1"/>
    <property type="molecule type" value="Genomic_DNA"/>
</dbReference>
<dbReference type="PANTHER" id="PTHR32089">
    <property type="entry name" value="METHYL-ACCEPTING CHEMOTAXIS PROTEIN MCPB"/>
    <property type="match status" value="1"/>
</dbReference>
<comment type="subcellular location">
    <subcellularLocation>
        <location evidence="1">Membrane</location>
    </subcellularLocation>
</comment>
<feature type="domain" description="Methyl-accepting transducer" evidence="6">
    <location>
        <begin position="269"/>
        <end position="505"/>
    </location>
</feature>
<evidence type="ECO:0000259" key="6">
    <source>
        <dbReference type="PROSITE" id="PS50111"/>
    </source>
</evidence>
<keyword evidence="5" id="KW-0812">Transmembrane</keyword>
<evidence type="ECO:0000256" key="2">
    <source>
        <dbReference type="ARBA" id="ARBA00023224"/>
    </source>
</evidence>
<dbReference type="Proteomes" id="UP000198607">
    <property type="component" value="Unassembled WGS sequence"/>
</dbReference>
<dbReference type="PANTHER" id="PTHR32089:SF112">
    <property type="entry name" value="LYSOZYME-LIKE PROTEIN-RELATED"/>
    <property type="match status" value="1"/>
</dbReference>
<dbReference type="SUPFAM" id="SSF58104">
    <property type="entry name" value="Methyl-accepting chemotaxis protein (MCP) signaling domain"/>
    <property type="match status" value="1"/>
</dbReference>
<keyword evidence="2 4" id="KW-0807">Transducer</keyword>
<evidence type="ECO:0000256" key="3">
    <source>
        <dbReference type="ARBA" id="ARBA00029447"/>
    </source>
</evidence>
<dbReference type="InterPro" id="IPR003660">
    <property type="entry name" value="HAMP_dom"/>
</dbReference>
<feature type="domain" description="HAMP" evidence="7">
    <location>
        <begin position="211"/>
        <end position="264"/>
    </location>
</feature>
<dbReference type="InterPro" id="IPR047347">
    <property type="entry name" value="YvaQ-like_sensor"/>
</dbReference>
<dbReference type="FunFam" id="1.10.287.950:FF:000001">
    <property type="entry name" value="Methyl-accepting chemotaxis sensory transducer"/>
    <property type="match status" value="1"/>
</dbReference>
<comment type="similarity">
    <text evidence="3">Belongs to the methyl-accepting chemotaxis (MCP) protein family.</text>
</comment>
<dbReference type="OrthoDB" id="9179351at2"/>
<dbReference type="CDD" id="cd06225">
    <property type="entry name" value="HAMP"/>
    <property type="match status" value="1"/>
</dbReference>
<protein>
    <submittedName>
        <fullName evidence="8">Methyl-accepting chemotaxis protein</fullName>
    </submittedName>
</protein>
<evidence type="ECO:0000313" key="8">
    <source>
        <dbReference type="EMBL" id="SDH10271.1"/>
    </source>
</evidence>
<dbReference type="STRING" id="83767.SAMN05660652_01229"/>
<accession>A0A1G7ZND7</accession>
<dbReference type="PROSITE" id="PS50885">
    <property type="entry name" value="HAMP"/>
    <property type="match status" value="1"/>
</dbReference>
<reference evidence="8 9" key="1">
    <citation type="submission" date="2016-10" db="EMBL/GenBank/DDBJ databases">
        <authorList>
            <person name="de Groot N.N."/>
        </authorList>
    </citation>
    <scope>NUCLEOTIDE SEQUENCE [LARGE SCALE GENOMIC DNA]</scope>
    <source>
        <strain evidence="8 9">DSM 5885</strain>
    </source>
</reference>
<dbReference type="Pfam" id="PF12729">
    <property type="entry name" value="4HB_MCP_1"/>
    <property type="match status" value="1"/>
</dbReference>
<dbReference type="Pfam" id="PF00015">
    <property type="entry name" value="MCPsignal"/>
    <property type="match status" value="1"/>
</dbReference>
<evidence type="ECO:0000256" key="4">
    <source>
        <dbReference type="PROSITE-ProRule" id="PRU00284"/>
    </source>
</evidence>
<dbReference type="GO" id="GO:0016020">
    <property type="term" value="C:membrane"/>
    <property type="evidence" value="ECO:0007669"/>
    <property type="project" value="UniProtKB-SubCell"/>
</dbReference>
<dbReference type="AlphaFoldDB" id="A0A1G7ZND7"/>
<organism evidence="8 9">
    <name type="scientific">Propionivibrio dicarboxylicus</name>
    <dbReference type="NCBI Taxonomy" id="83767"/>
    <lineage>
        <taxon>Bacteria</taxon>
        <taxon>Pseudomonadati</taxon>
        <taxon>Pseudomonadota</taxon>
        <taxon>Betaproteobacteria</taxon>
        <taxon>Rhodocyclales</taxon>
        <taxon>Rhodocyclaceae</taxon>
        <taxon>Propionivibrio</taxon>
    </lineage>
</organism>
<dbReference type="GO" id="GO:0007165">
    <property type="term" value="P:signal transduction"/>
    <property type="evidence" value="ECO:0007669"/>
    <property type="project" value="UniProtKB-KW"/>
</dbReference>
<dbReference type="InterPro" id="IPR024478">
    <property type="entry name" value="HlyB_4HB_MCP"/>
</dbReference>
<evidence type="ECO:0000259" key="7">
    <source>
        <dbReference type="PROSITE" id="PS50885"/>
    </source>
</evidence>
<dbReference type="RefSeq" id="WP_091935348.1">
    <property type="nucleotide sequence ID" value="NZ_FNCY01000003.1"/>
</dbReference>
<feature type="transmembrane region" description="Helical" evidence="5">
    <location>
        <begin position="12"/>
        <end position="33"/>
    </location>
</feature>
<dbReference type="CDD" id="cd11386">
    <property type="entry name" value="MCP_signal"/>
    <property type="match status" value="1"/>
</dbReference>
<dbReference type="CDD" id="cd19411">
    <property type="entry name" value="MCP2201-like_sensor"/>
    <property type="match status" value="1"/>
</dbReference>
<evidence type="ECO:0000313" key="9">
    <source>
        <dbReference type="Proteomes" id="UP000198607"/>
    </source>
</evidence>
<keyword evidence="9" id="KW-1185">Reference proteome</keyword>
<dbReference type="Gene3D" id="1.10.287.950">
    <property type="entry name" value="Methyl-accepting chemotaxis protein"/>
    <property type="match status" value="1"/>
</dbReference>
<proteinExistence type="inferred from homology"/>
<dbReference type="Pfam" id="PF00672">
    <property type="entry name" value="HAMP"/>
    <property type="match status" value="1"/>
</dbReference>
<keyword evidence="5" id="KW-1133">Transmembrane helix</keyword>
<dbReference type="GO" id="GO:0006935">
    <property type="term" value="P:chemotaxis"/>
    <property type="evidence" value="ECO:0007669"/>
    <property type="project" value="UniProtKB-ARBA"/>
</dbReference>
<dbReference type="SMART" id="SM00283">
    <property type="entry name" value="MA"/>
    <property type="match status" value="1"/>
</dbReference>